<organism evidence="2 3">
    <name type="scientific">Polaribacter haliotis</name>
    <dbReference type="NCBI Taxonomy" id="1888915"/>
    <lineage>
        <taxon>Bacteria</taxon>
        <taxon>Pseudomonadati</taxon>
        <taxon>Bacteroidota</taxon>
        <taxon>Flavobacteriia</taxon>
        <taxon>Flavobacteriales</taxon>
        <taxon>Flavobacteriaceae</taxon>
    </lineage>
</organism>
<feature type="region of interest" description="Disordered" evidence="1">
    <location>
        <begin position="563"/>
        <end position="594"/>
    </location>
</feature>
<evidence type="ECO:0000313" key="2">
    <source>
        <dbReference type="EMBL" id="QOD60679.1"/>
    </source>
</evidence>
<feature type="compositionally biased region" description="Acidic residues" evidence="1">
    <location>
        <begin position="566"/>
        <end position="579"/>
    </location>
</feature>
<evidence type="ECO:0008006" key="4">
    <source>
        <dbReference type="Google" id="ProtNLM"/>
    </source>
</evidence>
<evidence type="ECO:0000313" key="3">
    <source>
        <dbReference type="Proteomes" id="UP000516764"/>
    </source>
</evidence>
<dbReference type="Proteomes" id="UP000516764">
    <property type="component" value="Chromosome"/>
</dbReference>
<protein>
    <recommendedName>
        <fullName evidence="4">PLD phosphodiesterase domain-containing protein</fullName>
    </recommendedName>
</protein>
<sequence length="876" mass="101005">MIENKLFHEIPKNADFHSAIMTTYSFDFYHFESQVLKTLKSKGVTNISVFADTTMLDQSIGFATSHLKSLSTSYSVCGVPCKGAFHPKIILLAGEEEVMLIQGSGNITSGGHGKNHELFNVFYANKDDKKQLPLIQEAWLYLKELNRNVEGISKEKLNWVSSNCNLLKKSIKVKHKFYTISDSFRAALLYNSESGIWNQLNKLISLKRATKIHVFSPFYDENGALLKKFFEANNTISINAFLQPNKGIHPFKMDQGENIHFYSWESTTRSKKRINKIQDRKLHSKVFHFVIDEEVYLLFGSPNATISAFGSENYRGINDEFAVLIHLNDKTILEELGLNGVYENVKPQDNKQAVLVESEIEEEQKENQRKIKLLGVDNNRGDLTVFIYNSTEHEKAMLAIYNHWGEILEKHTISLKKDKIKITLDKKNNTNTSGYVQFLNEENVIISNKQVINNLQDLWNTNPSVENRKLMKLSSLLETGDNKVFDVINFFNDIHSNRQTKRKEIVNDSGGIEEKEEEHSPSDMTYEQAIAFNEESQKNKEVLSQHNTVKVWDAIEKHFSDLTLSESEDDMDDEEEADATDSRERKGKKERTSPIEQNSIKVLENNRKNISRFFDNYIIALKKISASENYEVGIVDYAMLLIVLNHLMQYSGRKVILKKEVKFGGSDLEMLPTLGNLSQLDNFSGALLNILGAYVNVFSKSQFKVYDDDFHKKKAQHYMQLVKNNMLFLLSIFKKRYTKHSNAELWGDVLAYNILNKFGELDVDYADSLTEFYKNISIKEVNHNDSLAVLKNWHIDYKNNYSSDNFYDCKDLGLCLVNKFLPTNDNKKFIKIVRPGFDFDDDEKDFILKELYQIDTGKLMMSKQEHNKSKIKKISI</sequence>
<dbReference type="OrthoDB" id="7056491at2"/>
<dbReference type="AlphaFoldDB" id="A0A7L8AFT7"/>
<dbReference type="KEGG" id="phal:H9I45_15270"/>
<accession>A0A7L8AFT7</accession>
<dbReference type="RefSeq" id="WP_088354264.1">
    <property type="nucleotide sequence ID" value="NZ_CP061813.1"/>
</dbReference>
<keyword evidence="3" id="KW-1185">Reference proteome</keyword>
<evidence type="ECO:0000256" key="1">
    <source>
        <dbReference type="SAM" id="MobiDB-lite"/>
    </source>
</evidence>
<dbReference type="Gene3D" id="3.30.870.10">
    <property type="entry name" value="Endonuclease Chain A"/>
    <property type="match status" value="2"/>
</dbReference>
<gene>
    <name evidence="2" type="ORF">H9I45_15270</name>
</gene>
<dbReference type="EMBL" id="CP061813">
    <property type="protein sequence ID" value="QOD60679.1"/>
    <property type="molecule type" value="Genomic_DNA"/>
</dbReference>
<feature type="region of interest" description="Disordered" evidence="1">
    <location>
        <begin position="502"/>
        <end position="524"/>
    </location>
</feature>
<name>A0A7L8AFT7_9FLAO</name>
<proteinExistence type="predicted"/>
<reference evidence="2 3" key="1">
    <citation type="journal article" date="2016" name="Int. J. Syst. Evol. Microbiol.">
        <title>Polaribacter haliotis sp. nov., isolated from the gut of abalone Haliotis discus hannai.</title>
        <authorList>
            <person name="Kim Y.O."/>
            <person name="Park I.S."/>
            <person name="Park S."/>
            <person name="Nam B.H."/>
            <person name="Park J.M."/>
            <person name="Kim D.G."/>
            <person name="Yoon J.H."/>
        </authorList>
    </citation>
    <scope>NUCLEOTIDE SEQUENCE [LARGE SCALE GENOMIC DNA]</scope>
    <source>
        <strain evidence="2 3">KCTC 52418</strain>
    </source>
</reference>